<name>A0A0A9DEI3_ARUDO</name>
<organism evidence="1">
    <name type="scientific">Arundo donax</name>
    <name type="common">Giant reed</name>
    <name type="synonym">Donax arundinaceus</name>
    <dbReference type="NCBI Taxonomy" id="35708"/>
    <lineage>
        <taxon>Eukaryota</taxon>
        <taxon>Viridiplantae</taxon>
        <taxon>Streptophyta</taxon>
        <taxon>Embryophyta</taxon>
        <taxon>Tracheophyta</taxon>
        <taxon>Spermatophyta</taxon>
        <taxon>Magnoliopsida</taxon>
        <taxon>Liliopsida</taxon>
        <taxon>Poales</taxon>
        <taxon>Poaceae</taxon>
        <taxon>PACMAD clade</taxon>
        <taxon>Arundinoideae</taxon>
        <taxon>Arundineae</taxon>
        <taxon>Arundo</taxon>
    </lineage>
</organism>
<proteinExistence type="predicted"/>
<dbReference type="EMBL" id="GBRH01210886">
    <property type="protein sequence ID" value="JAD87009.1"/>
    <property type="molecule type" value="Transcribed_RNA"/>
</dbReference>
<reference evidence="1" key="1">
    <citation type="submission" date="2014-09" db="EMBL/GenBank/DDBJ databases">
        <authorList>
            <person name="Magalhaes I.L.F."/>
            <person name="Oliveira U."/>
            <person name="Santos F.R."/>
            <person name="Vidigal T.H.D.A."/>
            <person name="Brescovit A.D."/>
            <person name="Santos A.J."/>
        </authorList>
    </citation>
    <scope>NUCLEOTIDE SEQUENCE</scope>
    <source>
        <tissue evidence="1">Shoot tissue taken approximately 20 cm above the soil surface</tissue>
    </source>
</reference>
<sequence length="70" mass="8184">MDIRQDMIVAIRRADGSGQVRVANVEGRYPVCVYPADPDKEIDIKNHKWALFYVWVSYNFQLVPQKPGYR</sequence>
<reference evidence="1" key="2">
    <citation type="journal article" date="2015" name="Data Brief">
        <title>Shoot transcriptome of the giant reed, Arundo donax.</title>
        <authorList>
            <person name="Barrero R.A."/>
            <person name="Guerrero F.D."/>
            <person name="Moolhuijzen P."/>
            <person name="Goolsby J.A."/>
            <person name="Tidwell J."/>
            <person name="Bellgard S.E."/>
            <person name="Bellgard M.I."/>
        </authorList>
    </citation>
    <scope>NUCLEOTIDE SEQUENCE</scope>
    <source>
        <tissue evidence="1">Shoot tissue taken approximately 20 cm above the soil surface</tissue>
    </source>
</reference>
<dbReference type="AlphaFoldDB" id="A0A0A9DEI3"/>
<accession>A0A0A9DEI3</accession>
<evidence type="ECO:0000313" key="1">
    <source>
        <dbReference type="EMBL" id="JAD87009.1"/>
    </source>
</evidence>
<protein>
    <submittedName>
        <fullName evidence="1">Pco060326</fullName>
    </submittedName>
</protein>